<evidence type="ECO:0000256" key="3">
    <source>
        <dbReference type="ARBA" id="ARBA00022448"/>
    </source>
</evidence>
<proteinExistence type="inferred from homology"/>
<comment type="subcellular location">
    <subcellularLocation>
        <location evidence="1 12">Cell outer membrane</location>
        <topology evidence="1 12">Multi-pass membrane protein</topology>
    </subcellularLocation>
</comment>
<dbReference type="SMART" id="SM00965">
    <property type="entry name" value="STN"/>
    <property type="match status" value="1"/>
</dbReference>
<dbReference type="InterPro" id="IPR036942">
    <property type="entry name" value="Beta-barrel_TonB_sf"/>
</dbReference>
<evidence type="ECO:0000256" key="1">
    <source>
        <dbReference type="ARBA" id="ARBA00004571"/>
    </source>
</evidence>
<protein>
    <submittedName>
        <fullName evidence="16">TonB-dependent receptor</fullName>
    </submittedName>
</protein>
<keyword evidence="11 12" id="KW-0998">Cell outer membrane</keyword>
<dbReference type="PANTHER" id="PTHR30442:SF0">
    <property type="entry name" value="FE(3+) DICITRATE TRANSPORT PROTEIN FECA"/>
    <property type="match status" value="1"/>
</dbReference>
<dbReference type="Gene3D" id="3.55.50.30">
    <property type="match status" value="1"/>
</dbReference>
<evidence type="ECO:0000256" key="13">
    <source>
        <dbReference type="RuleBase" id="RU003357"/>
    </source>
</evidence>
<dbReference type="AlphaFoldDB" id="A0A171KN38"/>
<accession>A0A171KN38</accession>
<keyword evidence="10 16" id="KW-0675">Receptor</keyword>
<feature type="domain" description="Secretin/TonB short N-terminal" evidence="15">
    <location>
        <begin position="79"/>
        <end position="130"/>
    </location>
</feature>
<dbReference type="GO" id="GO:0033214">
    <property type="term" value="P:siderophore-iron import into cell"/>
    <property type="evidence" value="ECO:0007669"/>
    <property type="project" value="TreeGrafter"/>
</dbReference>
<evidence type="ECO:0000259" key="15">
    <source>
        <dbReference type="SMART" id="SM00965"/>
    </source>
</evidence>
<evidence type="ECO:0000256" key="5">
    <source>
        <dbReference type="ARBA" id="ARBA00022496"/>
    </source>
</evidence>
<dbReference type="GO" id="GO:0009279">
    <property type="term" value="C:cell outer membrane"/>
    <property type="evidence" value="ECO:0007669"/>
    <property type="project" value="UniProtKB-SubCell"/>
</dbReference>
<dbReference type="PATRIC" id="fig|206506.3.peg.3680"/>
<dbReference type="PROSITE" id="PS52016">
    <property type="entry name" value="TONB_DEPENDENT_REC_3"/>
    <property type="match status" value="1"/>
</dbReference>
<dbReference type="Gene3D" id="2.170.130.10">
    <property type="entry name" value="TonB-dependent receptor, plug domain"/>
    <property type="match status" value="1"/>
</dbReference>
<feature type="region of interest" description="Disordered" evidence="14">
    <location>
        <begin position="294"/>
        <end position="320"/>
    </location>
</feature>
<evidence type="ECO:0000256" key="2">
    <source>
        <dbReference type="ARBA" id="ARBA00009810"/>
    </source>
</evidence>
<reference evidence="16 17" key="1">
    <citation type="submission" date="2015-04" db="EMBL/GenBank/DDBJ databases">
        <title>Genome sequence of Kerstersia gyiorum CG1.</title>
        <authorList>
            <person name="Greninger A.L."/>
            <person name="Kozyreva V."/>
            <person name="Chaturvedi V."/>
        </authorList>
    </citation>
    <scope>NUCLEOTIDE SEQUENCE [LARGE SCALE GENOMIC DNA]</scope>
    <source>
        <strain evidence="16 17">CG1</strain>
    </source>
</reference>
<dbReference type="InterPro" id="IPR000531">
    <property type="entry name" value="Beta-barrel_TonB"/>
</dbReference>
<evidence type="ECO:0000256" key="11">
    <source>
        <dbReference type="ARBA" id="ARBA00023237"/>
    </source>
</evidence>
<evidence type="ECO:0000313" key="17">
    <source>
        <dbReference type="Proteomes" id="UP000078084"/>
    </source>
</evidence>
<evidence type="ECO:0000256" key="10">
    <source>
        <dbReference type="ARBA" id="ARBA00023170"/>
    </source>
</evidence>
<keyword evidence="17" id="KW-1185">Reference proteome</keyword>
<keyword evidence="9 12" id="KW-0472">Membrane</keyword>
<evidence type="ECO:0000256" key="14">
    <source>
        <dbReference type="SAM" id="MobiDB-lite"/>
    </source>
</evidence>
<dbReference type="InterPro" id="IPR011662">
    <property type="entry name" value="Secretin/TonB_short_N"/>
</dbReference>
<evidence type="ECO:0000256" key="9">
    <source>
        <dbReference type="ARBA" id="ARBA00023136"/>
    </source>
</evidence>
<keyword evidence="3 12" id="KW-0813">Transport</keyword>
<keyword evidence="8 13" id="KW-0798">TonB box</keyword>
<evidence type="ECO:0000256" key="8">
    <source>
        <dbReference type="ARBA" id="ARBA00023077"/>
    </source>
</evidence>
<dbReference type="InterPro" id="IPR037066">
    <property type="entry name" value="Plug_dom_sf"/>
</dbReference>
<comment type="similarity">
    <text evidence="2 12 13">Belongs to the TonB-dependent receptor family.</text>
</comment>
<dbReference type="Proteomes" id="UP000078084">
    <property type="component" value="Unassembled WGS sequence"/>
</dbReference>
<organism evidence="16 17">
    <name type="scientific">Kerstersia gyiorum</name>
    <dbReference type="NCBI Taxonomy" id="206506"/>
    <lineage>
        <taxon>Bacteria</taxon>
        <taxon>Pseudomonadati</taxon>
        <taxon>Pseudomonadota</taxon>
        <taxon>Betaproteobacteria</taxon>
        <taxon>Burkholderiales</taxon>
        <taxon>Alcaligenaceae</taxon>
        <taxon>Kerstersia</taxon>
    </lineage>
</organism>
<dbReference type="PANTHER" id="PTHR30442">
    <property type="entry name" value="IRON III DICITRATE TRANSPORT PROTEIN FECA"/>
    <property type="match status" value="1"/>
</dbReference>
<dbReference type="SUPFAM" id="SSF56935">
    <property type="entry name" value="Porins"/>
    <property type="match status" value="1"/>
</dbReference>
<dbReference type="STRING" id="206506.AAV32_17290"/>
<evidence type="ECO:0000256" key="12">
    <source>
        <dbReference type="PROSITE-ProRule" id="PRU01360"/>
    </source>
</evidence>
<dbReference type="EMBL" id="LBNE01000018">
    <property type="protein sequence ID" value="KKO70305.1"/>
    <property type="molecule type" value="Genomic_DNA"/>
</dbReference>
<gene>
    <name evidence="16" type="ORF">AAV32_17290</name>
</gene>
<evidence type="ECO:0000256" key="7">
    <source>
        <dbReference type="ARBA" id="ARBA00023004"/>
    </source>
</evidence>
<keyword evidence="4 12" id="KW-1134">Transmembrane beta strand</keyword>
<dbReference type="InterPro" id="IPR039426">
    <property type="entry name" value="TonB-dep_rcpt-like"/>
</dbReference>
<keyword evidence="6 12" id="KW-0812">Transmembrane</keyword>
<name>A0A171KN38_9BURK</name>
<evidence type="ECO:0000313" key="16">
    <source>
        <dbReference type="EMBL" id="KKO70305.1"/>
    </source>
</evidence>
<sequence length="977" mass="106715">MKPQPALSAPGRLHPGAAAVRQLMFGLIIGTALMPGLVPTAQAQAVGSAALDGSTLIDYRLPAMPLSRSLAEFAAQSGILLSFDPALASQRQAPALQGTYTAREGMNRLLSNSGLELVSRPDGSYTLQKIAGPVATLPNVTVEGTAPDSAERAVYTEPRSSVYLSEQQLRRFVPLSPGDMLKGVPGVQVGDSRNGGGLDVNIRGIQGQSRVAITVDGAQQALDVYRGYAGTQQRSYIDPDLISNVTIDKGPGLSAATGGNAIGGTVAMRTIGVNDIIPAGQSVGVRITGEMWNNGNKPAHRSRDGSNYNSSSDLYSEPESKHGNLFGSNAQAGSIAFGYTSEKVDLVAAYAHRTQGNYFSGKHGYDRYVEYESSGREKNTVAKMYKPGEEVLNSSVETESVLVKTTIRPAAGHALELSYRRYNGRQGEVMPSDIIRSGTAGIYQYPTGKTEIDTTSLRYNFNPADNPWIDLKSNLWFVGARTSQINGVMAPRSEMYVGDRGWVRLNNRRIGMDLSNRSEFSSNIGDFAFELGGSFQAENLSPQAGVTITEDDRNANRILRDGKRQEINLTGKLEYKPTDRLTLWTGVRFSKFKSRDRNTYATAVREDREKKSVMVFANGKLGYMDWYPDENGEYTDATDPLKNNGFVYSDSNHPEVGVNLDEFGEPSYVAASNPMVISTVVGYSHSEPLSSHDHGIAPAFGISYELAPDTQVYASYSTGIRLPSLFETSLGTLQVSPVQNLKPERSRNLELGFSTIHSGVLSSADLAAFKFAYFRNDVKNYITRYYDPTLNGSMTFSNADSYQASGLELQSQYDNGRIFTDLSATHYLKTRTCDAAFAANLRAKADRYMPTENTPDCTPGSFMGSYTNTQNPPKYAVNLTVGTRWLDQRLTVGSRMTFTSGPTEKMEEPWQQGDTTPQLIYHPVTLVDAFLSYQFHKMAAVNVSLQNITNRYYLDPLAQSMMPAPGRTLRVGLQVQM</sequence>
<evidence type="ECO:0000256" key="4">
    <source>
        <dbReference type="ARBA" id="ARBA00022452"/>
    </source>
</evidence>
<dbReference type="RefSeq" id="WP_068375513.1">
    <property type="nucleotide sequence ID" value="NZ_JANKLF010000007.1"/>
</dbReference>
<dbReference type="Gene3D" id="2.40.170.20">
    <property type="entry name" value="TonB-dependent receptor, beta-barrel domain"/>
    <property type="match status" value="1"/>
</dbReference>
<evidence type="ECO:0000256" key="6">
    <source>
        <dbReference type="ARBA" id="ARBA00022692"/>
    </source>
</evidence>
<feature type="compositionally biased region" description="Polar residues" evidence="14">
    <location>
        <begin position="305"/>
        <end position="314"/>
    </location>
</feature>
<dbReference type="Pfam" id="PF07715">
    <property type="entry name" value="Plug"/>
    <property type="match status" value="1"/>
</dbReference>
<keyword evidence="5" id="KW-0406">Ion transport</keyword>
<keyword evidence="5" id="KW-0410">Iron transport</keyword>
<dbReference type="Pfam" id="PF00593">
    <property type="entry name" value="TonB_dep_Rec_b-barrel"/>
    <property type="match status" value="1"/>
</dbReference>
<dbReference type="InterPro" id="IPR012910">
    <property type="entry name" value="Plug_dom"/>
</dbReference>
<comment type="caution">
    <text evidence="16">The sequence shown here is derived from an EMBL/GenBank/DDBJ whole genome shotgun (WGS) entry which is preliminary data.</text>
</comment>
<keyword evidence="7" id="KW-0408">Iron</keyword>